<dbReference type="RefSeq" id="WP_101359662.1">
    <property type="nucleotide sequence ID" value="NZ_NKXO01000049.1"/>
</dbReference>
<comment type="caution">
    <text evidence="3">The sequence shown here is derived from an EMBL/GenBank/DDBJ whole genome shotgun (WGS) entry which is preliminary data.</text>
</comment>
<proteinExistence type="inferred from homology"/>
<dbReference type="GO" id="GO:0043190">
    <property type="term" value="C:ATP-binding cassette (ABC) transporter complex"/>
    <property type="evidence" value="ECO:0007669"/>
    <property type="project" value="InterPro"/>
</dbReference>
<dbReference type="EMBL" id="NKXO01000049">
    <property type="protein sequence ID" value="PKQ66310.1"/>
    <property type="molecule type" value="Genomic_DNA"/>
</dbReference>
<gene>
    <name evidence="3" type="ORF">Rain11_2400</name>
</gene>
<sequence>MNRCIATIVLFCSLVLNVFAQNVIYLGVGSNISKSAEMQKTAEELAQYLSEKLGVQVKLNSLKPGKTIEQIQEGKLDIALMNTFGYVIASSEANMEALVVVANEKKEPISYQSCILAHPSTQIKTFTDLKNEATKYIFGFVTASSTSGHLVPRLYLNKQDLQPEISFRDVTFAGSHKDLIEKVSQNEIKVGATSYTDLEELVKVGKYQMSMFNIVWISEPITNGPVSVRKDLNPMLKKKLQEIWLNLPTDNPTLNAKVVKFWHNTSANSLYIPAQDKFYDSIRNMANSMEEISVLT</sequence>
<dbReference type="Gene3D" id="3.40.190.10">
    <property type="entry name" value="Periplasmic binding protein-like II"/>
    <property type="match status" value="2"/>
</dbReference>
<organism evidence="3 4">
    <name type="scientific">Raineya orbicola</name>
    <dbReference type="NCBI Taxonomy" id="2016530"/>
    <lineage>
        <taxon>Bacteria</taxon>
        <taxon>Pseudomonadati</taxon>
        <taxon>Bacteroidota</taxon>
        <taxon>Cytophagia</taxon>
        <taxon>Cytophagales</taxon>
        <taxon>Raineyaceae</taxon>
        <taxon>Raineya</taxon>
    </lineage>
</organism>
<accession>A0A2N3I7N9</accession>
<reference evidence="3 4" key="1">
    <citation type="submission" date="2017-06" db="EMBL/GenBank/DDBJ databases">
        <title>Raineya orbicola gen. nov., sp. nov. a slightly thermophilic bacterium of the phylum Bacteroidetes and the description of Raineyaceae fam. nov.</title>
        <authorList>
            <person name="Albuquerque L."/>
            <person name="Polonia A.R.M."/>
            <person name="Barroso C."/>
            <person name="Froufe H.J.C."/>
            <person name="Lage O."/>
            <person name="Lobo-Da-Cunha A."/>
            <person name="Egas C."/>
            <person name="Da Costa M.S."/>
        </authorList>
    </citation>
    <scope>NUCLEOTIDE SEQUENCE [LARGE SCALE GENOMIC DNA]</scope>
    <source>
        <strain evidence="3 4">SPSPC-11</strain>
    </source>
</reference>
<keyword evidence="2" id="KW-0732">Signal</keyword>
<evidence type="ECO:0000256" key="2">
    <source>
        <dbReference type="ARBA" id="ARBA00022729"/>
    </source>
</evidence>
<dbReference type="AlphaFoldDB" id="A0A2N3I7N9"/>
<protein>
    <submittedName>
        <fullName evidence="3">Phosphate/phosphite/phosphonate ABC transporter, periplasmic binding protein</fullName>
    </submittedName>
</protein>
<comment type="similarity">
    <text evidence="1">Belongs to the phosphate/phosphite/phosphonate binding protein family.</text>
</comment>
<name>A0A2N3I7N9_9BACT</name>
<evidence type="ECO:0000313" key="4">
    <source>
        <dbReference type="Proteomes" id="UP000233387"/>
    </source>
</evidence>
<dbReference type="InterPro" id="IPR005770">
    <property type="entry name" value="PhnD"/>
</dbReference>
<evidence type="ECO:0000313" key="3">
    <source>
        <dbReference type="EMBL" id="PKQ66310.1"/>
    </source>
</evidence>
<dbReference type="SUPFAM" id="SSF53850">
    <property type="entry name" value="Periplasmic binding protein-like II"/>
    <property type="match status" value="1"/>
</dbReference>
<evidence type="ECO:0000256" key="1">
    <source>
        <dbReference type="ARBA" id="ARBA00007162"/>
    </source>
</evidence>
<keyword evidence="4" id="KW-1185">Reference proteome</keyword>
<dbReference type="GO" id="GO:0055085">
    <property type="term" value="P:transmembrane transport"/>
    <property type="evidence" value="ECO:0007669"/>
    <property type="project" value="InterPro"/>
</dbReference>
<dbReference type="Pfam" id="PF12974">
    <property type="entry name" value="Phosphonate-bd"/>
    <property type="match status" value="1"/>
</dbReference>
<dbReference type="Proteomes" id="UP000233387">
    <property type="component" value="Unassembled WGS sequence"/>
</dbReference>
<dbReference type="PANTHER" id="PTHR35841">
    <property type="entry name" value="PHOSPHONATES-BINDING PERIPLASMIC PROTEIN"/>
    <property type="match status" value="1"/>
</dbReference>
<dbReference type="OrthoDB" id="9781943at2"/>
<dbReference type="NCBIfam" id="TIGR01098">
    <property type="entry name" value="3A0109s03R"/>
    <property type="match status" value="1"/>
</dbReference>
<dbReference type="PANTHER" id="PTHR35841:SF1">
    <property type="entry name" value="PHOSPHONATES-BINDING PERIPLASMIC PROTEIN"/>
    <property type="match status" value="1"/>
</dbReference>